<protein>
    <submittedName>
        <fullName evidence="2">Collagen type VI alpha 3</fullName>
    </submittedName>
</protein>
<sequence>RPRQIDLGFVVDSSDGVNWSQIQRFITSMLESFDISDDRVHVGFVVFSDRAAVSFGFNVLQGAAYTRDGIRQLISGITQLGGSQRRVDLAFNTAYRYLFSAAGGTRMTARK</sequence>
<dbReference type="PANTHER" id="PTHR24020">
    <property type="entry name" value="COLLAGEN ALPHA"/>
    <property type="match status" value="1"/>
</dbReference>
<dbReference type="CDD" id="cd01450">
    <property type="entry name" value="vWFA_subfamily_ECM"/>
    <property type="match status" value="1"/>
</dbReference>
<evidence type="ECO:0000259" key="1">
    <source>
        <dbReference type="PROSITE" id="PS50234"/>
    </source>
</evidence>
<dbReference type="SUPFAM" id="SSF53300">
    <property type="entry name" value="vWA-like"/>
    <property type="match status" value="1"/>
</dbReference>
<dbReference type="InterPro" id="IPR002035">
    <property type="entry name" value="VWF_A"/>
</dbReference>
<evidence type="ECO:0000313" key="3">
    <source>
        <dbReference type="Proteomes" id="UP001163046"/>
    </source>
</evidence>
<dbReference type="EMBL" id="MU826351">
    <property type="protein sequence ID" value="KAJ7381086.1"/>
    <property type="molecule type" value="Genomic_DNA"/>
</dbReference>
<dbReference type="Proteomes" id="UP001163046">
    <property type="component" value="Unassembled WGS sequence"/>
</dbReference>
<dbReference type="Gene3D" id="3.40.50.410">
    <property type="entry name" value="von Willebrand factor, type A domain"/>
    <property type="match status" value="1"/>
</dbReference>
<evidence type="ECO:0000313" key="2">
    <source>
        <dbReference type="EMBL" id="KAJ7381086.1"/>
    </source>
</evidence>
<reference evidence="2" key="1">
    <citation type="submission" date="2023-01" db="EMBL/GenBank/DDBJ databases">
        <title>Genome assembly of the deep-sea coral Lophelia pertusa.</title>
        <authorList>
            <person name="Herrera S."/>
            <person name="Cordes E."/>
        </authorList>
    </citation>
    <scope>NUCLEOTIDE SEQUENCE</scope>
    <source>
        <strain evidence="2">USNM1676648</strain>
        <tissue evidence="2">Polyp</tissue>
    </source>
</reference>
<keyword evidence="2" id="KW-0176">Collagen</keyword>
<name>A0A9X0CZD6_9CNID</name>
<gene>
    <name evidence="2" type="primary">COL6A3_2</name>
    <name evidence="2" type="ORF">OS493_004684</name>
</gene>
<dbReference type="InterPro" id="IPR050525">
    <property type="entry name" value="ECM_Assembly_Org"/>
</dbReference>
<accession>A0A9X0CZD6</accession>
<comment type="caution">
    <text evidence="2">The sequence shown here is derived from an EMBL/GenBank/DDBJ whole genome shotgun (WGS) entry which is preliminary data.</text>
</comment>
<dbReference type="Pfam" id="PF00092">
    <property type="entry name" value="VWA"/>
    <property type="match status" value="1"/>
</dbReference>
<dbReference type="InterPro" id="IPR036465">
    <property type="entry name" value="vWFA_dom_sf"/>
</dbReference>
<keyword evidence="3" id="KW-1185">Reference proteome</keyword>
<proteinExistence type="predicted"/>
<feature type="non-terminal residue" evidence="2">
    <location>
        <position position="111"/>
    </location>
</feature>
<dbReference type="GO" id="GO:0005581">
    <property type="term" value="C:collagen trimer"/>
    <property type="evidence" value="ECO:0007669"/>
    <property type="project" value="UniProtKB-KW"/>
</dbReference>
<dbReference type="PROSITE" id="PS50234">
    <property type="entry name" value="VWFA"/>
    <property type="match status" value="1"/>
</dbReference>
<dbReference type="AlphaFoldDB" id="A0A9X0CZD6"/>
<feature type="domain" description="VWFA" evidence="1">
    <location>
        <begin position="6"/>
        <end position="111"/>
    </location>
</feature>
<dbReference type="PANTHER" id="PTHR24020:SF20">
    <property type="entry name" value="PH DOMAIN-CONTAINING PROTEIN"/>
    <property type="match status" value="1"/>
</dbReference>
<organism evidence="2 3">
    <name type="scientific">Desmophyllum pertusum</name>
    <dbReference type="NCBI Taxonomy" id="174260"/>
    <lineage>
        <taxon>Eukaryota</taxon>
        <taxon>Metazoa</taxon>
        <taxon>Cnidaria</taxon>
        <taxon>Anthozoa</taxon>
        <taxon>Hexacorallia</taxon>
        <taxon>Scleractinia</taxon>
        <taxon>Caryophylliina</taxon>
        <taxon>Caryophylliidae</taxon>
        <taxon>Desmophyllum</taxon>
    </lineage>
</organism>
<dbReference type="OrthoDB" id="5317514at2759"/>
<feature type="non-terminal residue" evidence="2">
    <location>
        <position position="1"/>
    </location>
</feature>